<dbReference type="GO" id="GO:0016226">
    <property type="term" value="P:iron-sulfur cluster assembly"/>
    <property type="evidence" value="ECO:0007669"/>
    <property type="project" value="UniProtKB-UniRule"/>
</dbReference>
<keyword evidence="1" id="KW-0539">Nucleus</keyword>
<protein>
    <recommendedName>
        <fullName evidence="1">MMS19 nucleotide excision repair protein</fullName>
    </recommendedName>
</protein>
<comment type="similarity">
    <text evidence="1">Belongs to the MET18/MMS19 family.</text>
</comment>
<comment type="subcellular location">
    <subcellularLocation>
        <location evidence="1">Nucleus</location>
    </subcellularLocation>
</comment>
<organism evidence="3 4">
    <name type="scientific">Clitoria ternatea</name>
    <name type="common">Butterfly pea</name>
    <dbReference type="NCBI Taxonomy" id="43366"/>
    <lineage>
        <taxon>Eukaryota</taxon>
        <taxon>Viridiplantae</taxon>
        <taxon>Streptophyta</taxon>
        <taxon>Embryophyta</taxon>
        <taxon>Tracheophyta</taxon>
        <taxon>Spermatophyta</taxon>
        <taxon>Magnoliopsida</taxon>
        <taxon>eudicotyledons</taxon>
        <taxon>Gunneridae</taxon>
        <taxon>Pentapetalae</taxon>
        <taxon>rosids</taxon>
        <taxon>fabids</taxon>
        <taxon>Fabales</taxon>
        <taxon>Fabaceae</taxon>
        <taxon>Papilionoideae</taxon>
        <taxon>50 kb inversion clade</taxon>
        <taxon>NPAAA clade</taxon>
        <taxon>indigoferoid/millettioid clade</taxon>
        <taxon>Phaseoleae</taxon>
        <taxon>Clitoria</taxon>
    </lineage>
</organism>
<evidence type="ECO:0000259" key="2">
    <source>
        <dbReference type="Pfam" id="PF14500"/>
    </source>
</evidence>
<dbReference type="GO" id="GO:0051604">
    <property type="term" value="P:protein maturation"/>
    <property type="evidence" value="ECO:0007669"/>
    <property type="project" value="UniProtKB-UniRule"/>
</dbReference>
<dbReference type="PANTHER" id="PTHR12891">
    <property type="entry name" value="DNA REPAIR/TRANSCRIPTION PROTEIN MET18/MMS19"/>
    <property type="match status" value="1"/>
</dbReference>
<gene>
    <name evidence="3" type="ORF">RJT34_12475</name>
</gene>
<comment type="function">
    <text evidence="1">Key component of the cytosolic iron-sulfur protein assembly (CIA) complex, a multiprotein complex that mediates the incorporation of iron-sulfur cluster into apoproteins specifically involved in DNA metabolism and genomic integrity. In the CIA complex, MMS19 acts as an adapter between early-acting CIA components and a subset of cellular target iron-sulfur proteins.</text>
</comment>
<dbReference type="GO" id="GO:0006281">
    <property type="term" value="P:DNA repair"/>
    <property type="evidence" value="ECO:0007669"/>
    <property type="project" value="UniProtKB-UniRule"/>
</dbReference>
<evidence type="ECO:0000256" key="1">
    <source>
        <dbReference type="RuleBase" id="RU367072"/>
    </source>
</evidence>
<dbReference type="GO" id="GO:0005634">
    <property type="term" value="C:nucleus"/>
    <property type="evidence" value="ECO:0007669"/>
    <property type="project" value="UniProtKB-SubCell"/>
</dbReference>
<keyword evidence="4" id="KW-1185">Reference proteome</keyword>
<name>A0AAN9PLE8_CLITE</name>
<sequence length="102" mass="11175">MVKVAKKKDLKTVVPNLEPVGLDLLLPFVIPLLLEKLSSSLPSPKLGSGDSNMQRDSLSRSLMSAFSSMTLFEPIVIPLLLEKLSSSLPSAKFNINELSFYL</sequence>
<accession>A0AAN9PLE8</accession>
<dbReference type="Proteomes" id="UP001359559">
    <property type="component" value="Unassembled WGS sequence"/>
</dbReference>
<proteinExistence type="inferred from homology"/>
<feature type="domain" description="MMS19 N-terminal" evidence="2">
    <location>
        <begin position="52"/>
        <end position="93"/>
    </location>
</feature>
<dbReference type="PANTHER" id="PTHR12891:SF0">
    <property type="entry name" value="MMS19 NUCLEOTIDE EXCISION REPAIR PROTEIN HOMOLOG"/>
    <property type="match status" value="1"/>
</dbReference>
<keyword evidence="1" id="KW-0227">DNA damage</keyword>
<evidence type="ECO:0000313" key="3">
    <source>
        <dbReference type="EMBL" id="KAK7301607.1"/>
    </source>
</evidence>
<reference evidence="3 4" key="1">
    <citation type="submission" date="2024-01" db="EMBL/GenBank/DDBJ databases">
        <title>The genomes of 5 underutilized Papilionoideae crops provide insights into root nodulation and disease resistance.</title>
        <authorList>
            <person name="Yuan L."/>
        </authorList>
    </citation>
    <scope>NUCLEOTIDE SEQUENCE [LARGE SCALE GENOMIC DNA]</scope>
    <source>
        <strain evidence="3">LY-2023</strain>
        <tissue evidence="3">Leaf</tissue>
    </source>
</reference>
<dbReference type="InterPro" id="IPR029240">
    <property type="entry name" value="MMS19_N"/>
</dbReference>
<dbReference type="EMBL" id="JAYKXN010000003">
    <property type="protein sequence ID" value="KAK7301607.1"/>
    <property type="molecule type" value="Genomic_DNA"/>
</dbReference>
<evidence type="ECO:0000313" key="4">
    <source>
        <dbReference type="Proteomes" id="UP001359559"/>
    </source>
</evidence>
<keyword evidence="1" id="KW-0234">DNA repair</keyword>
<comment type="caution">
    <text evidence="3">The sequence shown here is derived from an EMBL/GenBank/DDBJ whole genome shotgun (WGS) entry which is preliminary data.</text>
</comment>
<dbReference type="InterPro" id="IPR039920">
    <property type="entry name" value="MMS19"/>
</dbReference>
<dbReference type="GO" id="GO:0097361">
    <property type="term" value="C:cytosolic [4Fe-4S] assembly targeting complex"/>
    <property type="evidence" value="ECO:0007669"/>
    <property type="project" value="UniProtKB-UniRule"/>
</dbReference>
<dbReference type="Pfam" id="PF14500">
    <property type="entry name" value="MMS19_N"/>
    <property type="match status" value="1"/>
</dbReference>
<dbReference type="AlphaFoldDB" id="A0AAN9PLE8"/>